<evidence type="ECO:0000256" key="3">
    <source>
        <dbReference type="RuleBase" id="RU000363"/>
    </source>
</evidence>
<name>A0A7D6VAA6_9NOCA</name>
<proteinExistence type="inferred from homology"/>
<gene>
    <name evidence="5" type="ORF">H0264_21795</name>
</gene>
<evidence type="ECO:0000256" key="1">
    <source>
        <dbReference type="ARBA" id="ARBA00006484"/>
    </source>
</evidence>
<sequence>MLLRGIRQPRLVLVTGAGSGIGRATARKFAAAGATVVVTDIDLGTARETTALITAAGGNAHTFRLDVTDAEAWEALAVTLRGSVGVPDVVVNNAGLAIVGRFLDQSLEDWRKVIDVDLWGVIHGCRVFGREMAASGRRGHIVNVASCAAYGPCGPLASYCVSKAAVRMLSESLRIELSPHDIGVSAICPGAVATNIVGHTELRNNHEISEFDAIRSRVSDLVATLGPKLGFGPNHIANAIHRAVRYNLAVVPVRPESWALYAASRVSPGMVRGLSGVVADGHRLDLALRVARPLVDRIPGSVKEMVLGPEPSPAFVKELQP</sequence>
<accession>A0A7D6VAA6</accession>
<dbReference type="PANTHER" id="PTHR43391:SF12">
    <property type="entry name" value="OXIDOREDUCTASE EPHD-RELATED"/>
    <property type="match status" value="1"/>
</dbReference>
<dbReference type="KEGG" id="nhu:H0264_21795"/>
<dbReference type="SUPFAM" id="SSF51735">
    <property type="entry name" value="NAD(P)-binding Rossmann-fold domains"/>
    <property type="match status" value="1"/>
</dbReference>
<dbReference type="Proteomes" id="UP000515512">
    <property type="component" value="Chromosome"/>
</dbReference>
<dbReference type="Gene3D" id="3.40.50.720">
    <property type="entry name" value="NAD(P)-binding Rossmann-like Domain"/>
    <property type="match status" value="1"/>
</dbReference>
<keyword evidence="6" id="KW-1185">Reference proteome</keyword>
<dbReference type="PRINTS" id="PR00081">
    <property type="entry name" value="GDHRDH"/>
</dbReference>
<protein>
    <submittedName>
        <fullName evidence="5">SDR family NAD(P)-dependent oxidoreductase</fullName>
    </submittedName>
</protein>
<evidence type="ECO:0000313" key="5">
    <source>
        <dbReference type="EMBL" id="QLY28037.1"/>
    </source>
</evidence>
<dbReference type="PANTHER" id="PTHR43391">
    <property type="entry name" value="RETINOL DEHYDROGENASE-RELATED"/>
    <property type="match status" value="1"/>
</dbReference>
<evidence type="ECO:0000256" key="2">
    <source>
        <dbReference type="ARBA" id="ARBA00023002"/>
    </source>
</evidence>
<dbReference type="PROSITE" id="PS00061">
    <property type="entry name" value="ADH_SHORT"/>
    <property type="match status" value="1"/>
</dbReference>
<dbReference type="SMART" id="SM00822">
    <property type="entry name" value="PKS_KR"/>
    <property type="match status" value="1"/>
</dbReference>
<dbReference type="GO" id="GO:0016491">
    <property type="term" value="F:oxidoreductase activity"/>
    <property type="evidence" value="ECO:0007669"/>
    <property type="project" value="UniProtKB-KW"/>
</dbReference>
<dbReference type="InterPro" id="IPR057326">
    <property type="entry name" value="KR_dom"/>
</dbReference>
<reference evidence="5 6" key="1">
    <citation type="submission" date="2020-07" db="EMBL/GenBank/DDBJ databases">
        <authorList>
            <person name="Zhuang K."/>
            <person name="Ran Y."/>
        </authorList>
    </citation>
    <scope>NUCLEOTIDE SEQUENCE [LARGE SCALE GENOMIC DNA]</scope>
    <source>
        <strain evidence="5 6">WCH-YHL-001</strain>
    </source>
</reference>
<dbReference type="FunFam" id="3.40.50.720:FF:000084">
    <property type="entry name" value="Short-chain dehydrogenase reductase"/>
    <property type="match status" value="1"/>
</dbReference>
<dbReference type="Pfam" id="PF00106">
    <property type="entry name" value="adh_short"/>
    <property type="match status" value="1"/>
</dbReference>
<dbReference type="AlphaFoldDB" id="A0A7D6VAA6"/>
<dbReference type="RefSeq" id="WP_181579245.1">
    <property type="nucleotide sequence ID" value="NZ_CP059399.1"/>
</dbReference>
<comment type="similarity">
    <text evidence="1 3">Belongs to the short-chain dehydrogenases/reductases (SDR) family.</text>
</comment>
<dbReference type="InterPro" id="IPR002347">
    <property type="entry name" value="SDR_fam"/>
</dbReference>
<evidence type="ECO:0000259" key="4">
    <source>
        <dbReference type="SMART" id="SM00822"/>
    </source>
</evidence>
<feature type="domain" description="Ketoreductase" evidence="4">
    <location>
        <begin position="10"/>
        <end position="195"/>
    </location>
</feature>
<dbReference type="InterPro" id="IPR036291">
    <property type="entry name" value="NAD(P)-bd_dom_sf"/>
</dbReference>
<dbReference type="InterPro" id="IPR020904">
    <property type="entry name" value="Sc_DH/Rdtase_CS"/>
</dbReference>
<dbReference type="CDD" id="cd05233">
    <property type="entry name" value="SDR_c"/>
    <property type="match status" value="1"/>
</dbReference>
<dbReference type="EMBL" id="CP059399">
    <property type="protein sequence ID" value="QLY28037.1"/>
    <property type="molecule type" value="Genomic_DNA"/>
</dbReference>
<organism evidence="5 6">
    <name type="scientific">Nocardia huaxiensis</name>
    <dbReference type="NCBI Taxonomy" id="2755382"/>
    <lineage>
        <taxon>Bacteria</taxon>
        <taxon>Bacillati</taxon>
        <taxon>Actinomycetota</taxon>
        <taxon>Actinomycetes</taxon>
        <taxon>Mycobacteriales</taxon>
        <taxon>Nocardiaceae</taxon>
        <taxon>Nocardia</taxon>
    </lineage>
</organism>
<dbReference type="PRINTS" id="PR00080">
    <property type="entry name" value="SDRFAMILY"/>
</dbReference>
<evidence type="ECO:0000313" key="6">
    <source>
        <dbReference type="Proteomes" id="UP000515512"/>
    </source>
</evidence>
<keyword evidence="2" id="KW-0560">Oxidoreductase</keyword>